<organism evidence="1 4">
    <name type="scientific">Eubacterium limosum</name>
    <dbReference type="NCBI Taxonomy" id="1736"/>
    <lineage>
        <taxon>Bacteria</taxon>
        <taxon>Bacillati</taxon>
        <taxon>Bacillota</taxon>
        <taxon>Clostridia</taxon>
        <taxon>Eubacteriales</taxon>
        <taxon>Eubacteriaceae</taxon>
        <taxon>Eubacterium</taxon>
    </lineage>
</organism>
<accession>A0AAC9QR61</accession>
<dbReference type="AlphaFoldDB" id="A0AAC9QR61"/>
<dbReference type="RefSeq" id="WP_038354098.1">
    <property type="nucleotide sequence ID" value="NZ_CP019962.1"/>
</dbReference>
<evidence type="ECO:0000313" key="4">
    <source>
        <dbReference type="Proteomes" id="UP000192391"/>
    </source>
</evidence>
<reference evidence="4" key="2">
    <citation type="journal article" date="2017" name="Sci. Rep.">
        <title>Determination of the Genome and Primary Transcriptome of Syngas Fermenting Eubacterium limosum ATCC 8486.</title>
        <authorList>
            <person name="Song Y."/>
            <person name="Shin J."/>
            <person name="Jeong Y."/>
            <person name="Jin S."/>
            <person name="Lee J.K."/>
            <person name="Kim D.R."/>
            <person name="Kim S.C."/>
            <person name="Cho S."/>
            <person name="Cho B.K."/>
        </authorList>
    </citation>
    <scope>NUCLEOTIDE SEQUENCE [LARGE SCALE GENOMIC DNA]</scope>
    <source>
        <strain evidence="4">ATCC 8486</strain>
    </source>
</reference>
<evidence type="ECO:0000313" key="2">
    <source>
        <dbReference type="EMBL" id="ARD66087.1"/>
    </source>
</evidence>
<reference evidence="3 5" key="4">
    <citation type="submission" date="2023-02" db="EMBL/GenBank/DDBJ databases">
        <title>Comparative genome analysis of Eubacterium limosum species.</title>
        <authorList>
            <person name="Bak J.E."/>
        </authorList>
    </citation>
    <scope>NUCLEOTIDE SEQUENCE [LARGE SCALE GENOMIC DNA]</scope>
    <source>
        <strain evidence="3 5">KGMB01548</strain>
    </source>
</reference>
<evidence type="ECO:0000313" key="1">
    <source>
        <dbReference type="EMBL" id="ARD64041.1"/>
    </source>
</evidence>
<name>A0AAC9QR61_EUBLI</name>
<dbReference type="KEGG" id="elim:B2M23_11280"/>
<evidence type="ECO:0008006" key="6">
    <source>
        <dbReference type="Google" id="ProtNLM"/>
    </source>
</evidence>
<dbReference type="EMBL" id="CP019962">
    <property type="protein sequence ID" value="ARD64041.1"/>
    <property type="molecule type" value="Genomic_DNA"/>
</dbReference>
<dbReference type="EMBL" id="CP019962">
    <property type="protein sequence ID" value="ARD66087.1"/>
    <property type="molecule type" value="Genomic_DNA"/>
</dbReference>
<dbReference type="EMBL" id="JAQSVD010000020">
    <property type="protein sequence ID" value="MDE1472817.1"/>
    <property type="molecule type" value="Genomic_DNA"/>
</dbReference>
<dbReference type="KEGG" id="elim:B2M23_00060"/>
<evidence type="ECO:0000313" key="5">
    <source>
        <dbReference type="Proteomes" id="UP001215087"/>
    </source>
</evidence>
<dbReference type="Proteomes" id="UP001215087">
    <property type="component" value="Unassembled WGS sequence"/>
</dbReference>
<reference evidence="1" key="3">
    <citation type="submission" date="2017-02" db="EMBL/GenBank/DDBJ databases">
        <title>Integrative analysis reveals regulation of autotrophic growth of syngas fermenting bacteria at the translational level.</title>
        <authorList>
            <person name="Song Y."/>
            <person name="Shin J."/>
            <person name="Jeong Y."/>
            <person name="Jin S."/>
            <person name="Kim D.R."/>
            <person name="Kim S.C."/>
            <person name="Cho S."/>
            <person name="Cho B.-K."/>
        </authorList>
    </citation>
    <scope>NUCLEOTIDE SEQUENCE</scope>
    <source>
        <strain evidence="1">ATCC 8486</strain>
    </source>
</reference>
<reference evidence="1" key="1">
    <citation type="journal article" date="2015" name="Genome Announc.">
        <title>Draft Genome Sequence of Chemolithoautotrophic Acetogenic Butanol-Producing Eubacterium limosum ATCC 8486.</title>
        <authorList>
            <person name="Song Y."/>
            <person name="Cho B.K."/>
        </authorList>
    </citation>
    <scope>NUCLEOTIDE SEQUENCE</scope>
    <source>
        <strain evidence="1">ATCC 8486</strain>
    </source>
</reference>
<gene>
    <name evidence="1" type="ORF">B2M23_00060</name>
    <name evidence="2" type="ORF">B2M23_11280</name>
    <name evidence="3" type="ORF">PTZ04_21375</name>
</gene>
<sequence length="75" mass="8760">MKYVKKQIPVEAFQFGVDPTPEWANFLQFSTEIKTLEGSLFVQPGDYIVKGIYGEVYPVRADIFELTYEQYKEND</sequence>
<dbReference type="Proteomes" id="UP000192391">
    <property type="component" value="Chromosome"/>
</dbReference>
<proteinExistence type="predicted"/>
<protein>
    <recommendedName>
        <fullName evidence="6">Phage protein</fullName>
    </recommendedName>
</protein>
<keyword evidence="5" id="KW-1185">Reference proteome</keyword>
<evidence type="ECO:0000313" key="3">
    <source>
        <dbReference type="EMBL" id="MDE1472817.1"/>
    </source>
</evidence>